<comment type="caution">
    <text evidence="1">The sequence shown here is derived from an EMBL/GenBank/DDBJ whole genome shotgun (WGS) entry which is preliminary data.</text>
</comment>
<proteinExistence type="predicted"/>
<dbReference type="EMBL" id="VSWC01000196">
    <property type="protein sequence ID" value="KAA1065931.1"/>
    <property type="molecule type" value="Genomic_DNA"/>
</dbReference>
<dbReference type="Proteomes" id="UP000324748">
    <property type="component" value="Unassembled WGS sequence"/>
</dbReference>
<evidence type="ECO:0000313" key="2">
    <source>
        <dbReference type="Proteomes" id="UP000324748"/>
    </source>
</evidence>
<dbReference type="AlphaFoldDB" id="A0A5B0LNH9"/>
<name>A0A5B0LNH9_PUCGR</name>
<accession>A0A5B0LNH9</accession>
<sequence>MKANFCLLIQGPILHSNPQAWKSPPGHILANEGHSPEYSRQDYPEFSQPLVANEGKMKIPFDTIHRQFARIANNKHS</sequence>
<protein>
    <submittedName>
        <fullName evidence="1">Uncharacterized protein</fullName>
    </submittedName>
</protein>
<organism evidence="1 2">
    <name type="scientific">Puccinia graminis f. sp. tritici</name>
    <dbReference type="NCBI Taxonomy" id="56615"/>
    <lineage>
        <taxon>Eukaryota</taxon>
        <taxon>Fungi</taxon>
        <taxon>Dikarya</taxon>
        <taxon>Basidiomycota</taxon>
        <taxon>Pucciniomycotina</taxon>
        <taxon>Pucciniomycetes</taxon>
        <taxon>Pucciniales</taxon>
        <taxon>Pucciniaceae</taxon>
        <taxon>Puccinia</taxon>
    </lineage>
</organism>
<keyword evidence="2" id="KW-1185">Reference proteome</keyword>
<reference evidence="1 2" key="1">
    <citation type="submission" date="2019-05" db="EMBL/GenBank/DDBJ databases">
        <title>Emergence of the Ug99 lineage of the wheat stem rust pathogen through somatic hybridization.</title>
        <authorList>
            <person name="Li F."/>
            <person name="Upadhyaya N.M."/>
            <person name="Sperschneider J."/>
            <person name="Matny O."/>
            <person name="Nguyen-Phuc H."/>
            <person name="Mago R."/>
            <person name="Raley C."/>
            <person name="Miller M.E."/>
            <person name="Silverstein K.A.T."/>
            <person name="Henningsen E."/>
            <person name="Hirsch C.D."/>
            <person name="Visser B."/>
            <person name="Pretorius Z.A."/>
            <person name="Steffenson B.J."/>
            <person name="Schwessinger B."/>
            <person name="Dodds P.N."/>
            <person name="Figueroa M."/>
        </authorList>
    </citation>
    <scope>NUCLEOTIDE SEQUENCE [LARGE SCALE GENOMIC DNA]</scope>
    <source>
        <strain evidence="1">21-0</strain>
    </source>
</reference>
<evidence type="ECO:0000313" key="1">
    <source>
        <dbReference type="EMBL" id="KAA1065931.1"/>
    </source>
</evidence>
<gene>
    <name evidence="1" type="ORF">PGT21_015921</name>
</gene>